<dbReference type="AlphaFoldDB" id="A0AAV7JVV6"/>
<evidence type="ECO:0000256" key="5">
    <source>
        <dbReference type="ARBA" id="ARBA00023180"/>
    </source>
</evidence>
<dbReference type="PANTHER" id="PTHR23036:SF151">
    <property type="entry name" value="FIBRONECTIN TYPE-III DOMAIN-CONTAINING PROTEIN"/>
    <property type="match status" value="1"/>
</dbReference>
<dbReference type="SUPFAM" id="SSF49265">
    <property type="entry name" value="Fibronectin type III"/>
    <property type="match status" value="1"/>
</dbReference>
<protein>
    <recommendedName>
        <fullName evidence="6">Fibronectin type-III domain-containing protein</fullName>
    </recommendedName>
</protein>
<proteinExistence type="predicted"/>
<name>A0AAV7JVV6_9METZ</name>
<dbReference type="GO" id="GO:0004896">
    <property type="term" value="F:cytokine receptor activity"/>
    <property type="evidence" value="ECO:0007669"/>
    <property type="project" value="TreeGrafter"/>
</dbReference>
<dbReference type="Pfam" id="PF00041">
    <property type="entry name" value="fn3"/>
    <property type="match status" value="2"/>
</dbReference>
<sequence length="247" mass="27079">NYTISVRAINVEGTSEYTNGVVQLTHIAAPSKTPQNVMTVALSDTSIRVTFDPPPAINQNGPDLMYNISYTGEIFDNNTQFVMVNAPNSNYPAETQISVNLTELQEYNNYTISIRAINVEGTSEYTNGVVQLTDIAAPSDTPQNVMTETLSATSIRVTFDPPPAIDQNGPDLMYNISYTGEIFDNNTQFVMVNAPNSNYPAETEISVNLTELQEYNNYTISVRAINVEGTSEYTNGVVQLTDIAGEM</sequence>
<dbReference type="CDD" id="cd00063">
    <property type="entry name" value="FN3"/>
    <property type="match status" value="2"/>
</dbReference>
<keyword evidence="5" id="KW-0325">Glycoprotein</keyword>
<feature type="domain" description="Fibronectin type-III" evidence="6">
    <location>
        <begin position="141"/>
        <end position="244"/>
    </location>
</feature>
<evidence type="ECO:0000313" key="7">
    <source>
        <dbReference type="EMBL" id="KAI6653158.1"/>
    </source>
</evidence>
<dbReference type="SMART" id="SM00060">
    <property type="entry name" value="FN3"/>
    <property type="match status" value="2"/>
</dbReference>
<dbReference type="PANTHER" id="PTHR23036">
    <property type="entry name" value="CYTOKINE RECEPTOR"/>
    <property type="match status" value="1"/>
</dbReference>
<organism evidence="7 8">
    <name type="scientific">Oopsacas minuta</name>
    <dbReference type="NCBI Taxonomy" id="111878"/>
    <lineage>
        <taxon>Eukaryota</taxon>
        <taxon>Metazoa</taxon>
        <taxon>Porifera</taxon>
        <taxon>Hexactinellida</taxon>
        <taxon>Hexasterophora</taxon>
        <taxon>Lyssacinosida</taxon>
        <taxon>Leucopsacidae</taxon>
        <taxon>Oopsacas</taxon>
    </lineage>
</organism>
<feature type="domain" description="Fibronectin type-III" evidence="6">
    <location>
        <begin position="33"/>
        <end position="139"/>
    </location>
</feature>
<keyword evidence="3" id="KW-1015">Disulfide bond</keyword>
<comment type="caution">
    <text evidence="7">The sequence shown here is derived from an EMBL/GenBank/DDBJ whole genome shotgun (WGS) entry which is preliminary data.</text>
</comment>
<feature type="non-terminal residue" evidence="7">
    <location>
        <position position="1"/>
    </location>
</feature>
<keyword evidence="4" id="KW-0675">Receptor</keyword>
<dbReference type="EMBL" id="JAKMXF010000292">
    <property type="protein sequence ID" value="KAI6653158.1"/>
    <property type="molecule type" value="Genomic_DNA"/>
</dbReference>
<dbReference type="GO" id="GO:0009897">
    <property type="term" value="C:external side of plasma membrane"/>
    <property type="evidence" value="ECO:0007669"/>
    <property type="project" value="TreeGrafter"/>
</dbReference>
<keyword evidence="2" id="KW-0677">Repeat</keyword>
<reference evidence="7 8" key="1">
    <citation type="journal article" date="2023" name="BMC Biol.">
        <title>The compact genome of the sponge Oopsacas minuta (Hexactinellida) is lacking key metazoan core genes.</title>
        <authorList>
            <person name="Santini S."/>
            <person name="Schenkelaars Q."/>
            <person name="Jourda C."/>
            <person name="Duchesne M."/>
            <person name="Belahbib H."/>
            <person name="Rocher C."/>
            <person name="Selva M."/>
            <person name="Riesgo A."/>
            <person name="Vervoort M."/>
            <person name="Leys S.P."/>
            <person name="Kodjabachian L."/>
            <person name="Le Bivic A."/>
            <person name="Borchiellini C."/>
            <person name="Claverie J.M."/>
            <person name="Renard E."/>
        </authorList>
    </citation>
    <scope>NUCLEOTIDE SEQUENCE [LARGE SCALE GENOMIC DNA]</scope>
    <source>
        <strain evidence="7">SPO-2</strain>
    </source>
</reference>
<dbReference type="Proteomes" id="UP001165289">
    <property type="component" value="Unassembled WGS sequence"/>
</dbReference>
<keyword evidence="8" id="KW-1185">Reference proteome</keyword>
<gene>
    <name evidence="7" type="ORF">LOD99_11506</name>
</gene>
<evidence type="ECO:0000256" key="4">
    <source>
        <dbReference type="ARBA" id="ARBA00023170"/>
    </source>
</evidence>
<dbReference type="InterPro" id="IPR003961">
    <property type="entry name" value="FN3_dom"/>
</dbReference>
<evidence type="ECO:0000259" key="6">
    <source>
        <dbReference type="PROSITE" id="PS50853"/>
    </source>
</evidence>
<accession>A0AAV7JVV6</accession>
<dbReference type="Gene3D" id="2.60.40.10">
    <property type="entry name" value="Immunoglobulins"/>
    <property type="match status" value="2"/>
</dbReference>
<keyword evidence="1" id="KW-0732">Signal</keyword>
<evidence type="ECO:0000256" key="1">
    <source>
        <dbReference type="ARBA" id="ARBA00022729"/>
    </source>
</evidence>
<evidence type="ECO:0000256" key="3">
    <source>
        <dbReference type="ARBA" id="ARBA00023157"/>
    </source>
</evidence>
<dbReference type="InterPro" id="IPR050379">
    <property type="entry name" value="Type-I_Cytokine_Rcpt"/>
</dbReference>
<dbReference type="InterPro" id="IPR013783">
    <property type="entry name" value="Ig-like_fold"/>
</dbReference>
<dbReference type="PROSITE" id="PS50853">
    <property type="entry name" value="FN3"/>
    <property type="match status" value="2"/>
</dbReference>
<dbReference type="InterPro" id="IPR036116">
    <property type="entry name" value="FN3_sf"/>
</dbReference>
<evidence type="ECO:0000256" key="2">
    <source>
        <dbReference type="ARBA" id="ARBA00022737"/>
    </source>
</evidence>
<dbReference type="GO" id="GO:0043235">
    <property type="term" value="C:receptor complex"/>
    <property type="evidence" value="ECO:0007669"/>
    <property type="project" value="TreeGrafter"/>
</dbReference>
<evidence type="ECO:0000313" key="8">
    <source>
        <dbReference type="Proteomes" id="UP001165289"/>
    </source>
</evidence>
<dbReference type="GO" id="GO:0019955">
    <property type="term" value="F:cytokine binding"/>
    <property type="evidence" value="ECO:0007669"/>
    <property type="project" value="TreeGrafter"/>
</dbReference>